<feature type="transmembrane region" description="Helical" evidence="1">
    <location>
        <begin position="142"/>
        <end position="163"/>
    </location>
</feature>
<organism evidence="2 3">
    <name type="scientific">Apophysomyces ossiformis</name>
    <dbReference type="NCBI Taxonomy" id="679940"/>
    <lineage>
        <taxon>Eukaryota</taxon>
        <taxon>Fungi</taxon>
        <taxon>Fungi incertae sedis</taxon>
        <taxon>Mucoromycota</taxon>
        <taxon>Mucoromycotina</taxon>
        <taxon>Mucoromycetes</taxon>
        <taxon>Mucorales</taxon>
        <taxon>Mucorineae</taxon>
        <taxon>Mucoraceae</taxon>
        <taxon>Apophysomyces</taxon>
    </lineage>
</organism>
<gene>
    <name evidence="2" type="ORF">EC973_004745</name>
</gene>
<accession>A0A8H7ESD6</accession>
<evidence type="ECO:0000256" key="1">
    <source>
        <dbReference type="SAM" id="Phobius"/>
    </source>
</evidence>
<keyword evidence="3" id="KW-1185">Reference proteome</keyword>
<reference evidence="2" key="1">
    <citation type="submission" date="2020-01" db="EMBL/GenBank/DDBJ databases">
        <title>Genome Sequencing of Three Apophysomyces-Like Fungal Strains Confirms a Novel Fungal Genus in the Mucoromycota with divergent Burkholderia-like Endosymbiotic Bacteria.</title>
        <authorList>
            <person name="Stajich J.E."/>
            <person name="Macias A.M."/>
            <person name="Carter-House D."/>
            <person name="Lovett B."/>
            <person name="Kasson L.R."/>
            <person name="Berry K."/>
            <person name="Grigoriev I."/>
            <person name="Chang Y."/>
            <person name="Spatafora J."/>
            <person name="Kasson M.T."/>
        </authorList>
    </citation>
    <scope>NUCLEOTIDE SEQUENCE</scope>
    <source>
        <strain evidence="2">NRRL A-21654</strain>
    </source>
</reference>
<protein>
    <submittedName>
        <fullName evidence="2">Uncharacterized protein</fullName>
    </submittedName>
</protein>
<feature type="transmembrane region" description="Helical" evidence="1">
    <location>
        <begin position="14"/>
        <end position="35"/>
    </location>
</feature>
<evidence type="ECO:0000313" key="3">
    <source>
        <dbReference type="Proteomes" id="UP000605846"/>
    </source>
</evidence>
<dbReference type="AlphaFoldDB" id="A0A8H7ESD6"/>
<proteinExistence type="predicted"/>
<feature type="transmembrane region" description="Helical" evidence="1">
    <location>
        <begin position="98"/>
        <end position="121"/>
    </location>
</feature>
<feature type="transmembrane region" description="Helical" evidence="1">
    <location>
        <begin position="169"/>
        <end position="190"/>
    </location>
</feature>
<dbReference type="OrthoDB" id="3210850at2759"/>
<dbReference type="Proteomes" id="UP000605846">
    <property type="component" value="Unassembled WGS sequence"/>
</dbReference>
<sequence length="235" mass="26146">MLTSTNNGNYISCILGLVNCVVVYIVTKLVLYLYFIEKIYIISVPKQSRFRTPTYIFNLALLVPYLALIILMALYRVTLVASEFPFHCTIGYQLPATAAVLAYGFLINCLYAGIFIKYYAFPNVAQQTSHQCSSLRMMAKRNLVAAIVSLIANTVNYAVMIAFQGQERGLLALSVSTIDITVIACFIHWATTHPGELQCTESTLQRGNGGDKCLKLEIKQHQEVVVLTEMASTHV</sequence>
<dbReference type="EMBL" id="JABAYA010000027">
    <property type="protein sequence ID" value="KAF7729216.1"/>
    <property type="molecule type" value="Genomic_DNA"/>
</dbReference>
<comment type="caution">
    <text evidence="2">The sequence shown here is derived from an EMBL/GenBank/DDBJ whole genome shotgun (WGS) entry which is preliminary data.</text>
</comment>
<evidence type="ECO:0000313" key="2">
    <source>
        <dbReference type="EMBL" id="KAF7729216.1"/>
    </source>
</evidence>
<keyword evidence="1" id="KW-1133">Transmembrane helix</keyword>
<dbReference type="PANTHER" id="PTHR38848:SF3">
    <property type="entry name" value="G-PROTEIN COUPLED RECEPTORS FAMILY 3 PROFILE DOMAIN-CONTAINING PROTEIN"/>
    <property type="match status" value="1"/>
</dbReference>
<name>A0A8H7ESD6_9FUNG</name>
<dbReference type="PANTHER" id="PTHR38848">
    <property type="entry name" value="G-PROTEIN COUPLED RECEPTORS FAMILY 3 PROFILE DOMAIN-CONTAINING PROTEIN"/>
    <property type="match status" value="1"/>
</dbReference>
<feature type="transmembrane region" description="Helical" evidence="1">
    <location>
        <begin position="55"/>
        <end position="78"/>
    </location>
</feature>
<keyword evidence="1" id="KW-0812">Transmembrane</keyword>
<keyword evidence="1" id="KW-0472">Membrane</keyword>